<comment type="caution">
    <text evidence="1">The sequence shown here is derived from an EMBL/GenBank/DDBJ whole genome shotgun (WGS) entry which is preliminary data.</text>
</comment>
<proteinExistence type="predicted"/>
<dbReference type="Proteomes" id="UP001153332">
    <property type="component" value="Unassembled WGS sequence"/>
</dbReference>
<gene>
    <name evidence="1" type="ORF">O1611_g3893</name>
</gene>
<accession>A0ACC2JQE9</accession>
<sequence length="173" mass="19389">MWIFAPIMRVGEGAIFKNPPTLPEEDFHLYQAIEKQWKTSQHYEQVQELLASVKIPFAVTKVIGLGLGPLVIKSQVFERVVFQHALVSVLRQKLSISLSPLVQDPAYNQRARDILYSAGLTVLEDPQALLELDESSILLTISPGLPVKDIVADTCRPGVIIWNDEAPHIQEPR</sequence>
<dbReference type="EMBL" id="JAPUUL010000675">
    <property type="protein sequence ID" value="KAJ8129739.1"/>
    <property type="molecule type" value="Genomic_DNA"/>
</dbReference>
<protein>
    <submittedName>
        <fullName evidence="1">Uncharacterized protein</fullName>
    </submittedName>
</protein>
<evidence type="ECO:0000313" key="2">
    <source>
        <dbReference type="Proteomes" id="UP001153332"/>
    </source>
</evidence>
<keyword evidence="2" id="KW-1185">Reference proteome</keyword>
<organism evidence="1 2">
    <name type="scientific">Lasiodiplodia mahajangana</name>
    <dbReference type="NCBI Taxonomy" id="1108764"/>
    <lineage>
        <taxon>Eukaryota</taxon>
        <taxon>Fungi</taxon>
        <taxon>Dikarya</taxon>
        <taxon>Ascomycota</taxon>
        <taxon>Pezizomycotina</taxon>
        <taxon>Dothideomycetes</taxon>
        <taxon>Dothideomycetes incertae sedis</taxon>
        <taxon>Botryosphaeriales</taxon>
        <taxon>Botryosphaeriaceae</taxon>
        <taxon>Lasiodiplodia</taxon>
    </lineage>
</organism>
<evidence type="ECO:0000313" key="1">
    <source>
        <dbReference type="EMBL" id="KAJ8129739.1"/>
    </source>
</evidence>
<reference evidence="1" key="1">
    <citation type="submission" date="2022-12" db="EMBL/GenBank/DDBJ databases">
        <title>Genome Sequence of Lasiodiplodia mahajangana.</title>
        <authorList>
            <person name="Buettner E."/>
        </authorList>
    </citation>
    <scope>NUCLEOTIDE SEQUENCE</scope>
    <source>
        <strain evidence="1">VT137</strain>
    </source>
</reference>
<name>A0ACC2JQE9_9PEZI</name>